<proteinExistence type="predicted"/>
<dbReference type="AlphaFoldDB" id="A0AA36J867"/>
<reference evidence="1" key="1">
    <citation type="submission" date="2023-08" db="EMBL/GenBank/DDBJ databases">
        <authorList>
            <person name="Chen Y."/>
            <person name="Shah S."/>
            <person name="Dougan E. K."/>
            <person name="Thang M."/>
            <person name="Chan C."/>
        </authorList>
    </citation>
    <scope>NUCLEOTIDE SEQUENCE</scope>
</reference>
<sequence length="129" mass="14323">EAEVADAEIRAMCLQYGHTEDFCCGGCLLSVKSLFGEGWYDVFKTIVEIVGDIGTLLFSFVAAKYAMNVSMSSEHVEIQCQRAPTCCGLLSVDKLNDFSSVEPLALDFLAKMFMEARSRRIDFSQNQRG</sequence>
<evidence type="ECO:0000313" key="1">
    <source>
        <dbReference type="EMBL" id="CAJ1400889.1"/>
    </source>
</evidence>
<evidence type="ECO:0000313" key="2">
    <source>
        <dbReference type="Proteomes" id="UP001178507"/>
    </source>
</evidence>
<dbReference type="Proteomes" id="UP001178507">
    <property type="component" value="Unassembled WGS sequence"/>
</dbReference>
<protein>
    <submittedName>
        <fullName evidence="1">Uncharacterized protein</fullName>
    </submittedName>
</protein>
<comment type="caution">
    <text evidence="1">The sequence shown here is derived from an EMBL/GenBank/DDBJ whole genome shotgun (WGS) entry which is preliminary data.</text>
</comment>
<name>A0AA36J867_9DINO</name>
<accession>A0AA36J867</accession>
<keyword evidence="2" id="KW-1185">Reference proteome</keyword>
<dbReference type="EMBL" id="CAUJNA010003390">
    <property type="protein sequence ID" value="CAJ1400889.1"/>
    <property type="molecule type" value="Genomic_DNA"/>
</dbReference>
<feature type="non-terminal residue" evidence="1">
    <location>
        <position position="1"/>
    </location>
</feature>
<gene>
    <name evidence="1" type="ORF">EVOR1521_LOCUS24133</name>
</gene>
<organism evidence="1 2">
    <name type="scientific">Effrenium voratum</name>
    <dbReference type="NCBI Taxonomy" id="2562239"/>
    <lineage>
        <taxon>Eukaryota</taxon>
        <taxon>Sar</taxon>
        <taxon>Alveolata</taxon>
        <taxon>Dinophyceae</taxon>
        <taxon>Suessiales</taxon>
        <taxon>Symbiodiniaceae</taxon>
        <taxon>Effrenium</taxon>
    </lineage>
</organism>